<gene>
    <name evidence="2" type="ORF">J3495_13815</name>
</gene>
<feature type="domain" description="DUF5977" evidence="1">
    <location>
        <begin position="1264"/>
        <end position="1328"/>
    </location>
</feature>
<accession>A0A941B433</accession>
<feature type="domain" description="DUF5977" evidence="1">
    <location>
        <begin position="1524"/>
        <end position="1588"/>
    </location>
</feature>
<evidence type="ECO:0000313" key="2">
    <source>
        <dbReference type="EMBL" id="MBP4139153.1"/>
    </source>
</evidence>
<comment type="caution">
    <text evidence="2">The sequence shown here is derived from an EMBL/GenBank/DDBJ whole genome shotgun (WGS) entry which is preliminary data.</text>
</comment>
<dbReference type="Pfam" id="PF19404">
    <property type="entry name" value="DUF5977"/>
    <property type="match status" value="9"/>
</dbReference>
<sequence length="1721" mass="189301">MKKIIPNFLLIFVFWSTSYSQQNTLNPDLLTFPVSPEVSRLGTFGEIPVNLFYGRLEKNIELFNSNIGDFNLPIQLSYNYAGNRLEETPSIIGLGWQLNLGGVVSREVRGLPDEHPRGYNNTAVKVIVNDYINSNTITDNYANKLASGFYDGEADKYNVSVNGIHFSFKIGLDGTPAFLSKHENKVQIVKNLSNNQIVEAFILTDANANQYFFEEKEINEPFQGYSSFFEESFPSYTSSWQLSKIIVNNGEQINFIYDDNDFKTYSFYASLQIRNRVPAVADVDNQGCTNDIIKRKILKSINSRNFKINFDYIKLNNYEVYSKMIVKDMSGKIVDSYNFSYSGRRNLLDNIIKNNMFFYGFEYYGTDLPNFIKSIHDYPNNQDFWGFSNGANNSTPFFVEGTNYQANRKSDFIETEKGALKTIKYPTGGTTVVTYEPNLISTSITGKNEPNVGIQLKFKSDFLPAANPIKESVFTKTFDKDVLATLSHYIGDVNFIDISIKKVGGEPFGNDNSTPYYLLLALTRVRDGIEIPKISLQLNEMSQIDSNCISFNNCAVSKNSGGKFIIPAGTYEFKIRTDYNRTKNLEAQINLNFYDSDVAQYTKGEVVIPVGGIRVRSTVDNPVEGEPISKDYDYTDVDGLCSGIQFNGTELHSTFGTKETILNGSGYQLPYAIIPQDINVLNVSSKPYNLGLNNNSPVGYLSVKECVIRNESIKSEKFFCRNCGGNFGGDTNNSVSYTYLPGVYGVKKSIYPQGYKMTQFYTPSLTPDIFPSQPTGQDLSIGSEKGKLIYSGNDINTNNKKLFEETNLYFDTKEPEYAPATIINNTNYPKSLKVDYKVIRSFQQEIDPLNTVKDFYYFNIYKEFDTEKFVYNKKTIEYHHDQPTEKSVTIEYNTHFKQKKITTSLDVNNSISNEIFYPYDFTDYVSQEMVNKNFISPVVKIVNKKNGEITDSYNYQFSSISTNLFKPISFSKGKNNNPLEKRNSYSYDSDGNINYFGVISTDNATPRLMIRELNTTVVWGYNKSQIVAKIESATPITVSPNLITAIESASSSTTGNETALLNALTSLRNDSGLASAMVTTYTYIPLVGISSITDPKGLVTFYEYDELNRLKYIKDKDANVLQKYLYNYKGQIIYNNIAQSGFYTKNDCIPGGVGSSMTYTVAAGTYISDKSQVDADNKAQADVVASGQAFANTNGFCTFTNTAQSDVFTKNDCSLGAIGSSVNYSVPAGKYSSNVSQVEADAKAQADIAANGLNYANTNGFCTFKNKAQSVVFVKNDCVSGGTGSGVNYSVAAGIYSSNTSQADADAKALSEIALNGQAYANSHGLCTFFSTVVNRVYYKNDCIQGSIGSSLPYTISAGTFTSNISQADADSKAIQRCDIFGQNNVNVNGFCTFTNTAQSDVFTKNDCSLGGIGSSVNYSVPAGKYSSNVSQVEADAKAQADIAANGLNYANTNGFCTFKNKAQSVLFVKNDCVSGGTGSGVNYSVAAGIYSSNTSQADADAKALSEIALNGQAYANSHGLCTFFSTVVNRVYSKNDCIQGSVGSSLPYTISAGTFTSNISQADADSKAIRRCDIFGQNNVNVNGFCTFKSKAHSGVFIKNNCSAGTGSIVTYSIPAGNYSSEISQADADMKAQNDVTLNGQNYANANGVCGFYNIQTSRTFTRKDCGIGYVGSTVIYNIPAGTYFSSTSQRAANLLALSEVNDNGQAYANSNGTCTYSNH</sequence>
<protein>
    <recommendedName>
        <fullName evidence="1">DUF5977 domain-containing protein</fullName>
    </recommendedName>
</protein>
<organism evidence="2 3">
    <name type="scientific">Flavobacterium geliluteum</name>
    <dbReference type="NCBI Taxonomy" id="2816120"/>
    <lineage>
        <taxon>Bacteria</taxon>
        <taxon>Pseudomonadati</taxon>
        <taxon>Bacteroidota</taxon>
        <taxon>Flavobacteriia</taxon>
        <taxon>Flavobacteriales</taxon>
        <taxon>Flavobacteriaceae</taxon>
        <taxon>Flavobacterium</taxon>
    </lineage>
</organism>
<feature type="domain" description="DUF5977" evidence="1">
    <location>
        <begin position="1199"/>
        <end position="1263"/>
    </location>
</feature>
<evidence type="ECO:0000259" key="1">
    <source>
        <dbReference type="Pfam" id="PF19404"/>
    </source>
</evidence>
<feature type="domain" description="DUF5977" evidence="1">
    <location>
        <begin position="1589"/>
        <end position="1651"/>
    </location>
</feature>
<dbReference type="InterPro" id="IPR046020">
    <property type="entry name" value="DUF5977"/>
</dbReference>
<reference evidence="2 3" key="1">
    <citation type="submission" date="2021-03" db="EMBL/GenBank/DDBJ databases">
        <title>Flavobacterium Flabelliformis Sp. Nov. And Flavobacterium Geliluteum Sp. Nov., Two Novel Multidrug Resistant Psychrophilic Species Isolated From Antarctica.</title>
        <authorList>
            <person name="Kralova S."/>
            <person name="Busse H.J."/>
            <person name="Bezdicek M."/>
            <person name="Nykrynova M."/>
            <person name="Kroupova E."/>
            <person name="Krsek D."/>
            <person name="Sedlacek I."/>
        </authorList>
    </citation>
    <scope>NUCLEOTIDE SEQUENCE [LARGE SCALE GENOMIC DNA]</scope>
    <source>
        <strain evidence="2 3">P7388</strain>
    </source>
</reference>
<name>A0A941B433_9FLAO</name>
<feature type="domain" description="DUF5977" evidence="1">
    <location>
        <begin position="1653"/>
        <end position="1717"/>
    </location>
</feature>
<feature type="domain" description="DUF5977" evidence="1">
    <location>
        <begin position="1329"/>
        <end position="1393"/>
    </location>
</feature>
<dbReference type="EMBL" id="JAGFBV010000023">
    <property type="protein sequence ID" value="MBP4139153.1"/>
    <property type="molecule type" value="Genomic_DNA"/>
</dbReference>
<proteinExistence type="predicted"/>
<feature type="domain" description="DUF5977" evidence="1">
    <location>
        <begin position="1394"/>
        <end position="1458"/>
    </location>
</feature>
<keyword evidence="3" id="KW-1185">Reference proteome</keyword>
<feature type="domain" description="DUF5977" evidence="1">
    <location>
        <begin position="1459"/>
        <end position="1523"/>
    </location>
</feature>
<dbReference type="RefSeq" id="WP_210667126.1">
    <property type="nucleotide sequence ID" value="NZ_JAGFBV010000023.1"/>
</dbReference>
<feature type="domain" description="DUF5977" evidence="1">
    <location>
        <begin position="1134"/>
        <end position="1198"/>
    </location>
</feature>
<evidence type="ECO:0000313" key="3">
    <source>
        <dbReference type="Proteomes" id="UP000675047"/>
    </source>
</evidence>
<dbReference type="Proteomes" id="UP000675047">
    <property type="component" value="Unassembled WGS sequence"/>
</dbReference>